<dbReference type="RefSeq" id="WP_346787552.1">
    <property type="nucleotide sequence ID" value="NZ_JAYFSJ010000001.1"/>
</dbReference>
<reference evidence="4 5" key="1">
    <citation type="submission" date="2023-12" db="EMBL/GenBank/DDBJ databases">
        <title>Chromobacterium sp. strain TRC.1.1.SA producing antimicrobial pigment.</title>
        <authorList>
            <person name="Verma N."/>
            <person name="Choksket S."/>
            <person name="Pinnaka A.K."/>
            <person name="Korpole S."/>
        </authorList>
    </citation>
    <scope>NUCLEOTIDE SEQUENCE [LARGE SCALE GENOMIC DNA]</scope>
    <source>
        <strain evidence="4 5">TRC1.1.SA</strain>
    </source>
</reference>
<sequence>MRYFIDYINISQRHPGRLNPETGEVEPVLPIVDSGVVGKWGRDMETGELVEDAEWGNTSKLAIRGSFDSLVMVKSDGFTVRIEGNVGRMDRADNLYNLDLDATIAKCNEILGRYRLPPFSKGERVINSHPSTYDLEHGVNLIQWTGATISELHVTQNLATGSEDNATAFVRWLSTQSMSNIKRSRHSPEACTWGSEGGRYKLTAYIKHIEMLAPGHMHGRSKTEIKTDPVFQFARENGVVRVELKAKRLLLRDAGLRYLGDITMEKVVQLYASKVDPLLNRVREDITRLDIEGLPSKIRMTAACYLRGEDVRPLMSKSAFYRHAKQLREYGIDISEPLAKFEKVNHVIKVIEAKPLECPEWYWAHQQRLYVDRVRKETAESLRKVEQLERMAAVAANEQAPVLMVSNGNVIDDPDRLAAFTQALGDYKVPARDTSAPPLESAQFSSPSQSYYQASRGGRQPGEGGHGHLRQR</sequence>
<name>A0ABV0CEH7_9NEIS</name>
<organism evidence="4 5">
    <name type="scientific">Chromobacterium indicum</name>
    <dbReference type="NCBI Taxonomy" id="3110228"/>
    <lineage>
        <taxon>Bacteria</taxon>
        <taxon>Pseudomonadati</taxon>
        <taxon>Pseudomonadota</taxon>
        <taxon>Betaproteobacteria</taxon>
        <taxon>Neisseriales</taxon>
        <taxon>Chromobacteriaceae</taxon>
        <taxon>Chromobacterium</taxon>
    </lineage>
</organism>
<dbReference type="EMBL" id="JAYFSJ010000001">
    <property type="protein sequence ID" value="MEN7429591.1"/>
    <property type="molecule type" value="Genomic_DNA"/>
</dbReference>
<evidence type="ECO:0000259" key="3">
    <source>
        <dbReference type="Pfam" id="PF05155"/>
    </source>
</evidence>
<feature type="region of interest" description="Disordered" evidence="1">
    <location>
        <begin position="431"/>
        <end position="472"/>
    </location>
</feature>
<feature type="domain" description="Replication-associated protein G2P N-terminal" evidence="2">
    <location>
        <begin position="138"/>
        <end position="262"/>
    </location>
</feature>
<dbReference type="InterPro" id="IPR006516">
    <property type="entry name" value="G2P"/>
</dbReference>
<dbReference type="InterPro" id="IPR022686">
    <property type="entry name" value="G2P_N"/>
</dbReference>
<evidence type="ECO:0000313" key="5">
    <source>
        <dbReference type="Proteomes" id="UP001405405"/>
    </source>
</evidence>
<dbReference type="Pfam" id="PF05144">
    <property type="entry name" value="Phage_CRI"/>
    <property type="match status" value="1"/>
</dbReference>
<dbReference type="Pfam" id="PF05155">
    <property type="entry name" value="G2P_X_C"/>
    <property type="match status" value="1"/>
</dbReference>
<evidence type="ECO:0000313" key="4">
    <source>
        <dbReference type="EMBL" id="MEN7429591.1"/>
    </source>
</evidence>
<protein>
    <submittedName>
        <fullName evidence="4">Phage/plasmid replication protein, II/X family</fullName>
    </submittedName>
</protein>
<proteinExistence type="predicted"/>
<accession>A0ABV0CEH7</accession>
<feature type="domain" description="Replication-associated protein G2P C-terminal" evidence="3">
    <location>
        <begin position="295"/>
        <end position="363"/>
    </location>
</feature>
<evidence type="ECO:0000259" key="2">
    <source>
        <dbReference type="Pfam" id="PF05144"/>
    </source>
</evidence>
<dbReference type="NCBIfam" id="TIGR01629">
    <property type="entry name" value="rep_II_X"/>
    <property type="match status" value="1"/>
</dbReference>
<gene>
    <name evidence="4" type="ORF">VA599_02460</name>
</gene>
<evidence type="ECO:0000256" key="1">
    <source>
        <dbReference type="SAM" id="MobiDB-lite"/>
    </source>
</evidence>
<dbReference type="Proteomes" id="UP001405405">
    <property type="component" value="Unassembled WGS sequence"/>
</dbReference>
<feature type="compositionally biased region" description="Polar residues" evidence="1">
    <location>
        <begin position="442"/>
        <end position="453"/>
    </location>
</feature>
<dbReference type="InterPro" id="IPR022688">
    <property type="entry name" value="G2P_C"/>
</dbReference>
<comment type="caution">
    <text evidence="4">The sequence shown here is derived from an EMBL/GenBank/DDBJ whole genome shotgun (WGS) entry which is preliminary data.</text>
</comment>
<keyword evidence="5" id="KW-1185">Reference proteome</keyword>